<name>A0A1R3X0H8_9RHOB</name>
<dbReference type="SUPFAM" id="SSF51735">
    <property type="entry name" value="NAD(P)-binding Rossmann-fold domains"/>
    <property type="match status" value="1"/>
</dbReference>
<dbReference type="Gene3D" id="3.30.360.10">
    <property type="entry name" value="Dihydrodipicolinate Reductase, domain 2"/>
    <property type="match status" value="1"/>
</dbReference>
<dbReference type="EMBL" id="FTPR01000001">
    <property type="protein sequence ID" value="SIT83610.1"/>
    <property type="molecule type" value="Genomic_DNA"/>
</dbReference>
<sequence length="310" mass="33657">MVADTFLVIGAGSIGQRHARNLAALGQKVELIPYRECEASAVARRTDIAGVIIATATPIRLSLIQLCAAQDWPFYVEKPLGWTRDQIADIYAAAAPVADRSIVGFMMRYHPAVRALAALDLSDIYSFAFEIGHDVRQWRENWSFAQSYASDPAGGGVLLDLCHELDIAHCLFPKATVSGAASLDHPDFAEVDFATRIILAAPLGTVAMDYLSPVSLRKGQLRGTDQVIDLDLLAPAYTRDTGAGPQTTAFDFDRNDMFLGLMADFIAIAKGEAPSGNPLMPRLSAVRESCDLIAEAWQARQFRGQVNVAF</sequence>
<dbReference type="AlphaFoldDB" id="A0A1R3X0H8"/>
<accession>A0A1R3X0H8</accession>
<dbReference type="PANTHER" id="PTHR43377:SF1">
    <property type="entry name" value="BILIVERDIN REDUCTASE A"/>
    <property type="match status" value="1"/>
</dbReference>
<organism evidence="1 2">
    <name type="scientific">Yoonia rosea</name>
    <dbReference type="NCBI Taxonomy" id="287098"/>
    <lineage>
        <taxon>Bacteria</taxon>
        <taxon>Pseudomonadati</taxon>
        <taxon>Pseudomonadota</taxon>
        <taxon>Alphaproteobacteria</taxon>
        <taxon>Rhodobacterales</taxon>
        <taxon>Paracoccaceae</taxon>
        <taxon>Yoonia</taxon>
    </lineage>
</organism>
<dbReference type="Proteomes" id="UP000186997">
    <property type="component" value="Unassembled WGS sequence"/>
</dbReference>
<keyword evidence="2" id="KW-1185">Reference proteome</keyword>
<protein>
    <submittedName>
        <fullName evidence="1">Predicted dehydrogenase</fullName>
    </submittedName>
</protein>
<evidence type="ECO:0000313" key="1">
    <source>
        <dbReference type="EMBL" id="SIT83610.1"/>
    </source>
</evidence>
<dbReference type="InterPro" id="IPR036291">
    <property type="entry name" value="NAD(P)-bd_dom_sf"/>
</dbReference>
<dbReference type="PANTHER" id="PTHR43377">
    <property type="entry name" value="BILIVERDIN REDUCTASE A"/>
    <property type="match status" value="1"/>
</dbReference>
<reference evidence="2" key="1">
    <citation type="submission" date="2017-01" db="EMBL/GenBank/DDBJ databases">
        <authorList>
            <person name="Varghese N."/>
            <person name="Submissions S."/>
        </authorList>
    </citation>
    <scope>NUCLEOTIDE SEQUENCE [LARGE SCALE GENOMIC DNA]</scope>
    <source>
        <strain evidence="2">DSM 29591</strain>
    </source>
</reference>
<dbReference type="SUPFAM" id="SSF55347">
    <property type="entry name" value="Glyceraldehyde-3-phosphate dehydrogenase-like, C-terminal domain"/>
    <property type="match status" value="1"/>
</dbReference>
<evidence type="ECO:0000313" key="2">
    <source>
        <dbReference type="Proteomes" id="UP000186997"/>
    </source>
</evidence>
<proteinExistence type="predicted"/>
<gene>
    <name evidence="1" type="ORF">SAMN05421665_1701</name>
</gene>
<dbReference type="OrthoDB" id="9792935at2"/>
<dbReference type="InterPro" id="IPR051450">
    <property type="entry name" value="Gfo/Idh/MocA_Oxidoreductases"/>
</dbReference>
<dbReference type="RefSeq" id="WP_076659170.1">
    <property type="nucleotide sequence ID" value="NZ_FTPR01000001.1"/>
</dbReference>
<dbReference type="Gene3D" id="3.40.50.720">
    <property type="entry name" value="NAD(P)-binding Rossmann-like Domain"/>
    <property type="match status" value="1"/>
</dbReference>
<dbReference type="STRING" id="287098.SAMN05421665_1701"/>